<comment type="caution">
    <text evidence="10">The sequence shown here is derived from an EMBL/GenBank/DDBJ whole genome shotgun (WGS) entry which is preliminary data.</text>
</comment>
<organism evidence="10 11">
    <name type="scientific">Clavelina lepadiformis</name>
    <name type="common">Light-bulb sea squirt</name>
    <name type="synonym">Ascidia lepadiformis</name>
    <dbReference type="NCBI Taxonomy" id="159417"/>
    <lineage>
        <taxon>Eukaryota</taxon>
        <taxon>Metazoa</taxon>
        <taxon>Chordata</taxon>
        <taxon>Tunicata</taxon>
        <taxon>Ascidiacea</taxon>
        <taxon>Aplousobranchia</taxon>
        <taxon>Clavelinidae</taxon>
        <taxon>Clavelina</taxon>
    </lineage>
</organism>
<dbReference type="PANTHER" id="PTHR28681:SF1">
    <property type="entry name" value="TRANSMEMBRANE PROTEIN 196"/>
    <property type="match status" value="1"/>
</dbReference>
<protein>
    <recommendedName>
        <fullName evidence="7">Transmembrane protein 196</fullName>
    </recommendedName>
</protein>
<reference evidence="10 11" key="1">
    <citation type="submission" date="2024-02" db="EMBL/GenBank/DDBJ databases">
        <authorList>
            <person name="Daric V."/>
            <person name="Darras S."/>
        </authorList>
    </citation>
    <scope>NUCLEOTIDE SEQUENCE [LARGE SCALE GENOMIC DNA]</scope>
</reference>
<evidence type="ECO:0000256" key="9">
    <source>
        <dbReference type="SAM" id="Phobius"/>
    </source>
</evidence>
<feature type="compositionally biased region" description="Basic and acidic residues" evidence="8">
    <location>
        <begin position="333"/>
        <end position="346"/>
    </location>
</feature>
<dbReference type="PANTHER" id="PTHR28681">
    <property type="entry name" value="TRANSMEMBRANE PROTEIN 196"/>
    <property type="match status" value="1"/>
</dbReference>
<gene>
    <name evidence="10" type="ORF">CVLEPA_LOCUS1003</name>
</gene>
<evidence type="ECO:0000256" key="7">
    <source>
        <dbReference type="ARBA" id="ARBA00044525"/>
    </source>
</evidence>
<keyword evidence="5 9" id="KW-1133">Transmembrane helix</keyword>
<dbReference type="Proteomes" id="UP001642483">
    <property type="component" value="Unassembled WGS sequence"/>
</dbReference>
<keyword evidence="4 9" id="KW-0812">Transmembrane</keyword>
<evidence type="ECO:0000256" key="6">
    <source>
        <dbReference type="ARBA" id="ARBA00023136"/>
    </source>
</evidence>
<evidence type="ECO:0000313" key="11">
    <source>
        <dbReference type="Proteomes" id="UP001642483"/>
    </source>
</evidence>
<dbReference type="EMBL" id="CAWYQH010000001">
    <property type="protein sequence ID" value="CAK8671991.1"/>
    <property type="molecule type" value="Genomic_DNA"/>
</dbReference>
<feature type="region of interest" description="Disordered" evidence="8">
    <location>
        <begin position="318"/>
        <end position="346"/>
    </location>
</feature>
<name>A0ABP0EZI1_CLALP</name>
<keyword evidence="11" id="KW-1185">Reference proteome</keyword>
<dbReference type="InterPro" id="IPR037661">
    <property type="entry name" value="TMEM196"/>
</dbReference>
<evidence type="ECO:0000256" key="2">
    <source>
        <dbReference type="ARBA" id="ARBA00004496"/>
    </source>
</evidence>
<keyword evidence="3" id="KW-0963">Cytoplasm</keyword>
<evidence type="ECO:0000313" key="10">
    <source>
        <dbReference type="EMBL" id="CAK8671991.1"/>
    </source>
</evidence>
<feature type="transmembrane region" description="Helical" evidence="9">
    <location>
        <begin position="222"/>
        <end position="248"/>
    </location>
</feature>
<keyword evidence="6 9" id="KW-0472">Membrane</keyword>
<evidence type="ECO:0000256" key="1">
    <source>
        <dbReference type="ARBA" id="ARBA00004141"/>
    </source>
</evidence>
<accession>A0ABP0EZI1</accession>
<evidence type="ECO:0000256" key="8">
    <source>
        <dbReference type="SAM" id="MobiDB-lite"/>
    </source>
</evidence>
<sequence length="346" mass="38409">MQKNNLKSILSSNGLPLQIESKSETDKEKGKNSRHLRRDFNRVPDETLNLEDSVFNLDTSLVLGTFGILKVLHLVPLQVLGIILISVGSLKENDLNLHPSTTFTPDTVYTYDDKAIIIHKAVFGAGAADRATTIDMNFQTHNANVIRADSIAPICSSFMLGLSAAMDFFCIFKRRGNAVLLHMLASTIALVACILCIEYDRIKLTSITRNKVEDKMRLHYNLYLSVVIVASISFAICFFSIGVGMCLARLEQTRLNMERDGMGATLAKKQTKLPEFVRNIVQRLNCMKVSVITNPSDDDTITNSDSILERSKHVSWGGRKSITLSPDNASLDFETKTPDSNHPESV</sequence>
<evidence type="ECO:0000256" key="4">
    <source>
        <dbReference type="ARBA" id="ARBA00022692"/>
    </source>
</evidence>
<comment type="subcellular location">
    <subcellularLocation>
        <location evidence="2">Cytoplasm</location>
    </subcellularLocation>
    <subcellularLocation>
        <location evidence="1">Membrane</location>
        <topology evidence="1">Multi-pass membrane protein</topology>
    </subcellularLocation>
</comment>
<evidence type="ECO:0000256" key="5">
    <source>
        <dbReference type="ARBA" id="ARBA00022989"/>
    </source>
</evidence>
<feature type="transmembrane region" description="Helical" evidence="9">
    <location>
        <begin position="179"/>
        <end position="202"/>
    </location>
</feature>
<evidence type="ECO:0000256" key="3">
    <source>
        <dbReference type="ARBA" id="ARBA00022490"/>
    </source>
</evidence>
<proteinExistence type="predicted"/>